<keyword evidence="5" id="KW-1185">Reference proteome</keyword>
<dbReference type="EC" id="1.5.3.19" evidence="4"/>
<dbReference type="SUPFAM" id="SSF51905">
    <property type="entry name" value="FAD/NAD(P)-binding domain"/>
    <property type="match status" value="1"/>
</dbReference>
<evidence type="ECO:0000256" key="1">
    <source>
        <dbReference type="ARBA" id="ARBA00009410"/>
    </source>
</evidence>
<evidence type="ECO:0000256" key="2">
    <source>
        <dbReference type="ARBA" id="ARBA00023002"/>
    </source>
</evidence>
<dbReference type="EMBL" id="CAJQZC010000003">
    <property type="protein sequence ID" value="CAG4895711.1"/>
    <property type="molecule type" value="Genomic_DNA"/>
</dbReference>
<comment type="caution">
    <text evidence="4">The sequence shown here is derived from an EMBL/GenBank/DDBJ whole genome shotgun (WGS) entry which is preliminary data.</text>
</comment>
<gene>
    <name evidence="4" type="primary">abo_1</name>
    <name evidence="4" type="ORF">LMG31841_02210</name>
</gene>
<organism evidence="4 5">
    <name type="scientific">Paraburkholderia saeva</name>
    <dbReference type="NCBI Taxonomy" id="2777537"/>
    <lineage>
        <taxon>Bacteria</taxon>
        <taxon>Pseudomonadati</taxon>
        <taxon>Pseudomonadota</taxon>
        <taxon>Betaproteobacteria</taxon>
        <taxon>Burkholderiales</taxon>
        <taxon>Burkholderiaceae</taxon>
        <taxon>Paraburkholderia</taxon>
    </lineage>
</organism>
<dbReference type="GO" id="GO:0055130">
    <property type="term" value="P:D-alanine catabolic process"/>
    <property type="evidence" value="ECO:0007669"/>
    <property type="project" value="TreeGrafter"/>
</dbReference>
<dbReference type="PANTHER" id="PTHR13847:SF280">
    <property type="entry name" value="D-AMINO ACID DEHYDROGENASE"/>
    <property type="match status" value="1"/>
</dbReference>
<dbReference type="Proteomes" id="UP000789704">
    <property type="component" value="Unassembled WGS sequence"/>
</dbReference>
<reference evidence="4" key="1">
    <citation type="submission" date="2021-04" db="EMBL/GenBank/DDBJ databases">
        <authorList>
            <person name="Vanwijnsberghe S."/>
        </authorList>
    </citation>
    <scope>NUCLEOTIDE SEQUENCE</scope>
    <source>
        <strain evidence="4">LMG 31841</strain>
    </source>
</reference>
<evidence type="ECO:0000313" key="4">
    <source>
        <dbReference type="EMBL" id="CAG4895711.1"/>
    </source>
</evidence>
<dbReference type="InterPro" id="IPR036188">
    <property type="entry name" value="FAD/NAD-bd_sf"/>
</dbReference>
<keyword evidence="2 4" id="KW-0560">Oxidoreductase</keyword>
<dbReference type="GO" id="GO:0005886">
    <property type="term" value="C:plasma membrane"/>
    <property type="evidence" value="ECO:0007669"/>
    <property type="project" value="TreeGrafter"/>
</dbReference>
<dbReference type="Gene3D" id="3.30.9.10">
    <property type="entry name" value="D-Amino Acid Oxidase, subunit A, domain 2"/>
    <property type="match status" value="1"/>
</dbReference>
<dbReference type="InterPro" id="IPR001763">
    <property type="entry name" value="Rhodanese-like_dom"/>
</dbReference>
<dbReference type="Gene3D" id="3.50.50.60">
    <property type="entry name" value="FAD/NAD(P)-binding domain"/>
    <property type="match status" value="2"/>
</dbReference>
<feature type="domain" description="Rhodanese" evidence="3">
    <location>
        <begin position="101"/>
        <end position="149"/>
    </location>
</feature>
<protein>
    <submittedName>
        <fullName evidence="4">4-methylaminobutanoate oxidase (Formaldehyde-forming)</fullName>
        <ecNumber evidence="4">1.5.3.19</ecNumber>
    </submittedName>
</protein>
<name>A0A9N8RV02_9BURK</name>
<dbReference type="GO" id="GO:0005737">
    <property type="term" value="C:cytoplasm"/>
    <property type="evidence" value="ECO:0007669"/>
    <property type="project" value="TreeGrafter"/>
</dbReference>
<dbReference type="InterPro" id="IPR006076">
    <property type="entry name" value="FAD-dep_OxRdtase"/>
</dbReference>
<dbReference type="PROSITE" id="PS50206">
    <property type="entry name" value="RHODANESE_3"/>
    <property type="match status" value="1"/>
</dbReference>
<proteinExistence type="inferred from homology"/>
<dbReference type="AlphaFoldDB" id="A0A9N8RV02"/>
<dbReference type="GO" id="GO:0008718">
    <property type="term" value="F:D-amino-acid dehydrogenase activity"/>
    <property type="evidence" value="ECO:0007669"/>
    <property type="project" value="TreeGrafter"/>
</dbReference>
<dbReference type="PANTHER" id="PTHR13847">
    <property type="entry name" value="SARCOSINE DEHYDROGENASE-RELATED"/>
    <property type="match status" value="1"/>
</dbReference>
<accession>A0A9N8RV02</accession>
<evidence type="ECO:0000313" key="5">
    <source>
        <dbReference type="Proteomes" id="UP000789704"/>
    </source>
</evidence>
<dbReference type="Pfam" id="PF01266">
    <property type="entry name" value="DAO"/>
    <property type="match status" value="1"/>
</dbReference>
<evidence type="ECO:0000259" key="3">
    <source>
        <dbReference type="PROSITE" id="PS50206"/>
    </source>
</evidence>
<dbReference type="GO" id="GO:0102317">
    <property type="term" value="F:4-methylaminobutyrate oxidase (demethylating) activity"/>
    <property type="evidence" value="ECO:0007669"/>
    <property type="project" value="UniProtKB-EC"/>
</dbReference>
<comment type="similarity">
    <text evidence="1">Belongs to the DadA oxidoreductase family.</text>
</comment>
<sequence length="499" mass="55113">MFSRRFCHDRRCGRAFAGCAGRIVKPTPVWVQGCGQVARLRRCRRTPYSPDQTMTTTYPLHAGLTRADEPFPTEADVVIAGAGIMGCAAAYYLAARGLKAVVLDKSRISGQQSSRAWGFVRQQGREAAEVPLMMAGMRLWEQLERELGFDLEWRQGGCMYVASDESDWVSFQQWTDVARQYGLDTRVLNRAQIDTHVHGMQGTVLGGLYTPTDGQAEPRRVAPAFAARAMEGGARFFEGCGVVAIERAAGAITDVVTERGTIRTSRLICAAGASSWRLLKTLGLELPQQAVRGTCMRTNVLPQVTASTFWGHGLGIRQRANGMINLADDMQVDVDMTFGHVRALKWFLPELWKQREKFSFHLNGALLRDLRERLPGGVADAERVLHPRDPQPQPERSHAPRALGKLKALFPALKDAQITEAWAGLIDVLPDGIPVIDAPSDVRGLTIATGFCGHGFAMGPIVGKLLAEWIDEGRPSLDLAEFRLQRFFDGTMKRPRSML</sequence>